<feature type="compositionally biased region" description="Low complexity" evidence="1">
    <location>
        <begin position="93"/>
        <end position="103"/>
    </location>
</feature>
<gene>
    <name evidence="2" type="primary">Cni-T23G5.2</name>
    <name evidence="2" type="synonym">Cnig_chr_III.g10895</name>
    <name evidence="2" type="ORF">B9Z55_010895</name>
</gene>
<evidence type="ECO:0000313" key="2">
    <source>
        <dbReference type="EMBL" id="PIC39093.1"/>
    </source>
</evidence>
<dbReference type="AlphaFoldDB" id="A0A2G5UI09"/>
<dbReference type="OrthoDB" id="30289at2759"/>
<evidence type="ECO:0000313" key="3">
    <source>
        <dbReference type="Proteomes" id="UP000230233"/>
    </source>
</evidence>
<feature type="compositionally biased region" description="Pro residues" evidence="1">
    <location>
        <begin position="104"/>
        <end position="116"/>
    </location>
</feature>
<protein>
    <submittedName>
        <fullName evidence="2">Uncharacterized protein</fullName>
    </submittedName>
</protein>
<proteinExistence type="predicted"/>
<keyword evidence="3" id="KW-1185">Reference proteome</keyword>
<feature type="region of interest" description="Disordered" evidence="1">
    <location>
        <begin position="93"/>
        <end position="116"/>
    </location>
</feature>
<dbReference type="Proteomes" id="UP000230233">
    <property type="component" value="Chromosome III"/>
</dbReference>
<dbReference type="EMBL" id="PDUG01000003">
    <property type="protein sequence ID" value="PIC39093.1"/>
    <property type="molecule type" value="Genomic_DNA"/>
</dbReference>
<evidence type="ECO:0000256" key="1">
    <source>
        <dbReference type="SAM" id="MobiDB-lite"/>
    </source>
</evidence>
<accession>A0A2G5UI09</accession>
<reference evidence="3" key="1">
    <citation type="submission" date="2017-10" db="EMBL/GenBank/DDBJ databases">
        <title>Rapid genome shrinkage in a self-fertile nematode reveals novel sperm competition proteins.</title>
        <authorList>
            <person name="Yin D."/>
            <person name="Schwarz E.M."/>
            <person name="Thomas C.G."/>
            <person name="Felde R.L."/>
            <person name="Korf I.F."/>
            <person name="Cutter A.D."/>
            <person name="Schartner C.M."/>
            <person name="Ralston E.J."/>
            <person name="Meyer B.J."/>
            <person name="Haag E.S."/>
        </authorList>
    </citation>
    <scope>NUCLEOTIDE SEQUENCE [LARGE SCALE GENOMIC DNA]</scope>
    <source>
        <strain evidence="3">JU1422</strain>
    </source>
</reference>
<name>A0A2G5UI09_9PELO</name>
<comment type="caution">
    <text evidence="2">The sequence shown here is derived from an EMBL/GenBank/DDBJ whole genome shotgun (WGS) entry which is preliminary data.</text>
</comment>
<sequence length="116" mass="13055">MFQGSHYCSRAGTYIMQWRVPETTAGHSSTFDFGSHKCRLIYYYEILNSENFRRVFFLILGTCFFYRGPWSNPKPALLLISNVSRGSVASLESCRSSSFSSIAPPTPPTPGTPRKS</sequence>
<organism evidence="2 3">
    <name type="scientific">Caenorhabditis nigoni</name>
    <dbReference type="NCBI Taxonomy" id="1611254"/>
    <lineage>
        <taxon>Eukaryota</taxon>
        <taxon>Metazoa</taxon>
        <taxon>Ecdysozoa</taxon>
        <taxon>Nematoda</taxon>
        <taxon>Chromadorea</taxon>
        <taxon>Rhabditida</taxon>
        <taxon>Rhabditina</taxon>
        <taxon>Rhabditomorpha</taxon>
        <taxon>Rhabditoidea</taxon>
        <taxon>Rhabditidae</taxon>
        <taxon>Peloderinae</taxon>
        <taxon>Caenorhabditis</taxon>
    </lineage>
</organism>